<dbReference type="Pfam" id="PF01822">
    <property type="entry name" value="WSC"/>
    <property type="match status" value="2"/>
</dbReference>
<evidence type="ECO:0000256" key="1">
    <source>
        <dbReference type="ARBA" id="ARBA00022669"/>
    </source>
</evidence>
<dbReference type="Gene3D" id="3.90.180.10">
    <property type="entry name" value="Medium-chain alcohol dehydrogenases, catalytic domain"/>
    <property type="match status" value="1"/>
</dbReference>
<dbReference type="VEuPathDB" id="FungiDB:FOZG_08048"/>
<dbReference type="VEuPathDB" id="FungiDB:FOC4_g10005625"/>
<dbReference type="InterPro" id="IPR011032">
    <property type="entry name" value="GroES-like_sf"/>
</dbReference>
<dbReference type="Pfam" id="PF01476">
    <property type="entry name" value="LysM"/>
    <property type="match status" value="1"/>
</dbReference>
<proteinExistence type="inferred from homology"/>
<evidence type="ECO:0000256" key="2">
    <source>
        <dbReference type="ARBA" id="ARBA00023026"/>
    </source>
</evidence>
<dbReference type="Gene3D" id="3.10.350.10">
    <property type="entry name" value="LysM domain"/>
    <property type="match status" value="3"/>
</dbReference>
<dbReference type="Proteomes" id="UP000219369">
    <property type="component" value="Unassembled WGS sequence"/>
</dbReference>
<dbReference type="InterPro" id="IPR052210">
    <property type="entry name" value="LysM1-like"/>
</dbReference>
<dbReference type="VEuPathDB" id="FungiDB:FOC1_g10005746"/>
<feature type="domain" description="WSC" evidence="4">
    <location>
        <begin position="574"/>
        <end position="672"/>
    </location>
</feature>
<keyword evidence="2" id="KW-0843">Virulence</keyword>
<comment type="similarity">
    <text evidence="3">Belongs to the secreted LysM effector family.</text>
</comment>
<sequence>MTDHTFHQLPATYKGLQFTSPTKPAQIVHVPTPLPSAGSVVLRPLYSNIVSYAKDVYCNGNPRAYPYPLPLIPGTDAICRIVAVAPDTPHLKRGMLAFVSGVVRPRDNTSASPALLGIMMGYTSESQALMEGEWRNGSWAELVKVPAENVHLLNELVLTKRLGYATEDLGYISTLAVAYGGLSDICMKAGETVIVAPATGNFGSAAVYVALAMGAKKVIAMGRNQEKLRRVIAGTGDRAVSVPITGNIENDAAALQIHGPIDVYFDISPKLESTPSYLRSAFIALRPKGRVSLMGGIRSDVELPYLMMVIKGLRVQGTFMYTRQQADELIGLVESGLLPIGKRGGIETSGQTSQPPEAPACLSDVYTTKLNDTCDSLALKYSVSSAEIFINNPDIFDCYNMVEDVSVCLPFQCNTYKVKENDTCISVADSLGLRPRDIVALNPWIDDDCHNFPSGTITLGRIICTTPSDGQYNHTVNNTESNPAYSKYADEAVPLPKNAILAENTTKECGRWYTIQKEDVCVQVLGQHYISLSLFTATNPSISPGNCTMSLVPGRTYCVGPTKKALRKPFTPPRYWRLGCYSSGIDPTKSTRVLILDKLSHVKPMSILACQAYCLSQSLPLFGLQNGDSCLCDDRLRMDSRHIHHWSCKSRCSGGPEVCGREQDAIEVFSSYKETGVEYTSIGCFVSKEERVIPGNDYITWENITLEECASFCTVGLETDYFALQEDNLCLCGNELNPRATKVSIEECDIECMGENRDTCGGKDRAKVYTTNSNRVISS</sequence>
<evidence type="ECO:0000313" key="7">
    <source>
        <dbReference type="Proteomes" id="UP000219369"/>
    </source>
</evidence>
<dbReference type="VEuPathDB" id="FungiDB:FOC4_g10001564"/>
<dbReference type="OrthoDB" id="1637350at2759"/>
<accession>A0A2H3TBF9</accession>
<evidence type="ECO:0008006" key="8">
    <source>
        <dbReference type="Google" id="ProtNLM"/>
    </source>
</evidence>
<evidence type="ECO:0000256" key="3">
    <source>
        <dbReference type="ARBA" id="ARBA00044955"/>
    </source>
</evidence>
<dbReference type="SUPFAM" id="SSF50129">
    <property type="entry name" value="GroES-like"/>
    <property type="match status" value="1"/>
</dbReference>
<dbReference type="SUPFAM" id="SSF51735">
    <property type="entry name" value="NAD(P)-binding Rossmann-fold domains"/>
    <property type="match status" value="1"/>
</dbReference>
<dbReference type="VEuPathDB" id="FungiDB:HZS61_010839"/>
<keyword evidence="1" id="KW-0147">Chitin-binding</keyword>
<dbReference type="PANTHER" id="PTHR34997">
    <property type="entry name" value="AM15"/>
    <property type="match status" value="1"/>
</dbReference>
<protein>
    <recommendedName>
        <fullName evidence="8">WSC domain-containing protein</fullName>
    </recommendedName>
</protein>
<dbReference type="SMART" id="SM00321">
    <property type="entry name" value="WSC"/>
    <property type="match status" value="2"/>
</dbReference>
<dbReference type="InterPro" id="IPR013149">
    <property type="entry name" value="ADH-like_C"/>
</dbReference>
<feature type="domain" description="WSC" evidence="4">
    <location>
        <begin position="678"/>
        <end position="772"/>
    </location>
</feature>
<dbReference type="InterPro" id="IPR036291">
    <property type="entry name" value="NAD(P)-bd_dom_sf"/>
</dbReference>
<dbReference type="PANTHER" id="PTHR34997:SF16">
    <property type="entry name" value="LYSM DOMAIN-CONTAINING PROTEIN"/>
    <property type="match status" value="1"/>
</dbReference>
<dbReference type="GO" id="GO:0008061">
    <property type="term" value="F:chitin binding"/>
    <property type="evidence" value="ECO:0007669"/>
    <property type="project" value="UniProtKB-KW"/>
</dbReference>
<dbReference type="VEuPathDB" id="FungiDB:FOMG_09579"/>
<feature type="domain" description="LysM" evidence="5">
    <location>
        <begin position="414"/>
        <end position="460"/>
    </location>
</feature>
<dbReference type="VEuPathDB" id="FungiDB:FOIG_10294"/>
<evidence type="ECO:0000259" key="5">
    <source>
        <dbReference type="PROSITE" id="PS51782"/>
    </source>
</evidence>
<feature type="domain" description="LysM" evidence="5">
    <location>
        <begin position="511"/>
        <end position="559"/>
    </location>
</feature>
<dbReference type="SMART" id="SM00257">
    <property type="entry name" value="LysM"/>
    <property type="match status" value="3"/>
</dbReference>
<dbReference type="VEuPathDB" id="FungiDB:HZS61_004889"/>
<dbReference type="Pfam" id="PF00107">
    <property type="entry name" value="ADH_zinc_N"/>
    <property type="match status" value="1"/>
</dbReference>
<evidence type="ECO:0000259" key="4">
    <source>
        <dbReference type="PROSITE" id="PS51212"/>
    </source>
</evidence>
<organism evidence="6 7">
    <name type="scientific">Fusarium oxysporum</name>
    <name type="common">Fusarium vascular wilt</name>
    <dbReference type="NCBI Taxonomy" id="5507"/>
    <lineage>
        <taxon>Eukaryota</taxon>
        <taxon>Fungi</taxon>
        <taxon>Dikarya</taxon>
        <taxon>Ascomycota</taxon>
        <taxon>Pezizomycotina</taxon>
        <taxon>Sordariomycetes</taxon>
        <taxon>Hypocreomycetidae</taxon>
        <taxon>Hypocreales</taxon>
        <taxon>Nectriaceae</taxon>
        <taxon>Fusarium</taxon>
        <taxon>Fusarium oxysporum species complex</taxon>
    </lineage>
</organism>
<name>A0A2H3TBF9_FUSOX</name>
<dbReference type="InterPro" id="IPR018392">
    <property type="entry name" value="LysM"/>
</dbReference>
<evidence type="ECO:0000313" key="6">
    <source>
        <dbReference type="EMBL" id="SCO86074.1"/>
    </source>
</evidence>
<dbReference type="CDD" id="cd00118">
    <property type="entry name" value="LysM"/>
    <property type="match status" value="1"/>
</dbReference>
<dbReference type="PROSITE" id="PS51212">
    <property type="entry name" value="WSC"/>
    <property type="match status" value="2"/>
</dbReference>
<dbReference type="EMBL" id="FMJY01000005">
    <property type="protein sequence ID" value="SCO86074.1"/>
    <property type="molecule type" value="Genomic_DNA"/>
</dbReference>
<dbReference type="AlphaFoldDB" id="A0A2H3TBF9"/>
<dbReference type="SUPFAM" id="SSF54106">
    <property type="entry name" value="LysM domain"/>
    <property type="match status" value="1"/>
</dbReference>
<dbReference type="InterPro" id="IPR002889">
    <property type="entry name" value="WSC_carb-bd"/>
</dbReference>
<dbReference type="InterPro" id="IPR036779">
    <property type="entry name" value="LysM_dom_sf"/>
</dbReference>
<reference evidence="7" key="1">
    <citation type="submission" date="2016-09" db="EMBL/GenBank/DDBJ databases">
        <authorList>
            <person name="Guldener U."/>
        </authorList>
    </citation>
    <scope>NUCLEOTIDE SEQUENCE [LARGE SCALE GENOMIC DNA]</scope>
    <source>
        <strain evidence="7">V64-1</strain>
    </source>
</reference>
<dbReference type="Gene3D" id="3.40.50.720">
    <property type="entry name" value="NAD(P)-binding Rossmann-like Domain"/>
    <property type="match status" value="1"/>
</dbReference>
<gene>
    <name evidence="6" type="ORF">FRV6_10201</name>
</gene>
<dbReference type="PROSITE" id="PS51782">
    <property type="entry name" value="LYSM"/>
    <property type="match status" value="2"/>
</dbReference>
<dbReference type="VEuPathDB" id="FungiDB:FOIG_13676"/>
<dbReference type="CDD" id="cd05188">
    <property type="entry name" value="MDR"/>
    <property type="match status" value="1"/>
</dbReference>
<dbReference type="VEuPathDB" id="FungiDB:FOXG_13306"/>